<protein>
    <recommendedName>
        <fullName evidence="3">Translation elongation factor EFTu/EF1A C-terminal domain-containing protein</fullName>
    </recommendedName>
</protein>
<evidence type="ECO:0008006" key="3">
    <source>
        <dbReference type="Google" id="ProtNLM"/>
    </source>
</evidence>
<sequence>MPGRDYCFMGQLDFIDTDILKPGVTCKARGNFIIASVDIEEFKPGYCWHICEANKIMGYGKVIEVKHIPFQP</sequence>
<dbReference type="AlphaFoldDB" id="A0A317CD95"/>
<evidence type="ECO:0000313" key="2">
    <source>
        <dbReference type="Proteomes" id="UP000245539"/>
    </source>
</evidence>
<organism evidence="1 2">
    <name type="scientific">Leucothrix pacifica</name>
    <dbReference type="NCBI Taxonomy" id="1247513"/>
    <lineage>
        <taxon>Bacteria</taxon>
        <taxon>Pseudomonadati</taxon>
        <taxon>Pseudomonadota</taxon>
        <taxon>Gammaproteobacteria</taxon>
        <taxon>Thiotrichales</taxon>
        <taxon>Thiotrichaceae</taxon>
        <taxon>Leucothrix</taxon>
    </lineage>
</organism>
<proteinExistence type="predicted"/>
<accession>A0A317CD95</accession>
<name>A0A317CD95_9GAMM</name>
<dbReference type="EMBL" id="QGKM01000036">
    <property type="protein sequence ID" value="PWQ96614.1"/>
    <property type="molecule type" value="Genomic_DNA"/>
</dbReference>
<keyword evidence="2" id="KW-1185">Reference proteome</keyword>
<dbReference type="Proteomes" id="UP000245539">
    <property type="component" value="Unassembled WGS sequence"/>
</dbReference>
<comment type="caution">
    <text evidence="1">The sequence shown here is derived from an EMBL/GenBank/DDBJ whole genome shotgun (WGS) entry which is preliminary data.</text>
</comment>
<reference evidence="1 2" key="1">
    <citation type="submission" date="2018-05" db="EMBL/GenBank/DDBJ databases">
        <title>Leucothrix arctica sp. nov., isolated from Arctic seawater.</title>
        <authorList>
            <person name="Choi A."/>
            <person name="Baek K."/>
        </authorList>
    </citation>
    <scope>NUCLEOTIDE SEQUENCE [LARGE SCALE GENOMIC DNA]</scope>
    <source>
        <strain evidence="1 2">JCM 18388</strain>
    </source>
</reference>
<gene>
    <name evidence="1" type="ORF">DKW60_12585</name>
</gene>
<evidence type="ECO:0000313" key="1">
    <source>
        <dbReference type="EMBL" id="PWQ96614.1"/>
    </source>
</evidence>